<feature type="transmembrane region" description="Helical" evidence="1">
    <location>
        <begin position="238"/>
        <end position="269"/>
    </location>
</feature>
<dbReference type="Pfam" id="PF03594">
    <property type="entry name" value="BenE"/>
    <property type="match status" value="1"/>
</dbReference>
<feature type="transmembrane region" description="Helical" evidence="1">
    <location>
        <begin position="199"/>
        <end position="218"/>
    </location>
</feature>
<dbReference type="PANTHER" id="PTHR30199">
    <property type="entry name" value="MFS FAMILY TRANSPORTER, PREDICTED SUBSTRATE BENZOATE"/>
    <property type="match status" value="1"/>
</dbReference>
<feature type="transmembrane region" description="Helical" evidence="1">
    <location>
        <begin position="140"/>
        <end position="158"/>
    </location>
</feature>
<dbReference type="GO" id="GO:0042925">
    <property type="term" value="F:benzoate transmembrane transporter activity"/>
    <property type="evidence" value="ECO:0007669"/>
    <property type="project" value="InterPro"/>
</dbReference>
<reference evidence="2 3" key="1">
    <citation type="submission" date="2018-03" db="EMBL/GenBank/DDBJ databases">
        <title>Cereibacter changlensis.</title>
        <authorList>
            <person name="Meyer T.E."/>
            <person name="Miller S."/>
            <person name="Lodha T."/>
            <person name="Gandham S."/>
            <person name="Chintalapati S."/>
            <person name="Chintalapati V.R."/>
        </authorList>
    </citation>
    <scope>NUCLEOTIDE SEQUENCE [LARGE SCALE GENOMIC DNA]</scope>
    <source>
        <strain evidence="2 3">JA139</strain>
    </source>
</reference>
<keyword evidence="1" id="KW-0812">Transmembrane</keyword>
<gene>
    <name evidence="2" type="ORF">C5F48_15395</name>
</gene>
<protein>
    <submittedName>
        <fullName evidence="2">Benzoate transporter</fullName>
    </submittedName>
</protein>
<keyword evidence="1" id="KW-1133">Transmembrane helix</keyword>
<dbReference type="EMBL" id="PZKG01000080">
    <property type="protein sequence ID" value="PTE20829.1"/>
    <property type="molecule type" value="Genomic_DNA"/>
</dbReference>
<keyword evidence="1" id="KW-0472">Membrane</keyword>
<keyword evidence="3" id="KW-1185">Reference proteome</keyword>
<dbReference type="PANTHER" id="PTHR30199:SF0">
    <property type="entry name" value="INNER MEMBRANE PROTEIN YDCO"/>
    <property type="match status" value="1"/>
</dbReference>
<organism evidence="2 3">
    <name type="scientific">Cereibacter changlensis JA139</name>
    <dbReference type="NCBI Taxonomy" id="1188249"/>
    <lineage>
        <taxon>Bacteria</taxon>
        <taxon>Pseudomonadati</taxon>
        <taxon>Pseudomonadota</taxon>
        <taxon>Alphaproteobacteria</taxon>
        <taxon>Rhodobacterales</taxon>
        <taxon>Paracoccaceae</taxon>
        <taxon>Cereibacter</taxon>
    </lineage>
</organism>
<dbReference type="OrthoDB" id="9792424at2"/>
<feature type="transmembrane region" description="Helical" evidence="1">
    <location>
        <begin position="311"/>
        <end position="333"/>
    </location>
</feature>
<dbReference type="GO" id="GO:0005886">
    <property type="term" value="C:plasma membrane"/>
    <property type="evidence" value="ECO:0007669"/>
    <property type="project" value="TreeGrafter"/>
</dbReference>
<dbReference type="NCBIfam" id="TIGR00843">
    <property type="entry name" value="benE"/>
    <property type="match status" value="1"/>
</dbReference>
<dbReference type="Proteomes" id="UP000241010">
    <property type="component" value="Unassembled WGS sequence"/>
</dbReference>
<evidence type="ECO:0000313" key="3">
    <source>
        <dbReference type="Proteomes" id="UP000241010"/>
    </source>
</evidence>
<feature type="transmembrane region" description="Helical" evidence="1">
    <location>
        <begin position="39"/>
        <end position="58"/>
    </location>
</feature>
<sequence length="386" mass="38353">MRASMVSAALVAALVGYGSTIALLLAAAAAVGATPAQTASWILAICLAKAIGSAFLSWQSRVPVVLAWSTPGAALVAATEGIGMAEAVGAFLLAGGLIALTGAVKPLGRLVALIPDGIAAAMLAGVLLPFCLRLPGAAEALPALLLPVIAVFALVRLWNPAMAVLAALATGGLLAFAGGASLPPLTLGLPSPTLIAPEFRVSVLLGLGVPLYLVTMASQNLPGFAVLRAAGYVPPVRAALTVTGGLSALSALFGAHTISMAAITAAICLGDEVHPDRAQRWKVGLIYAVVWVALGAFGPLILAVIGALPAALITGIVGLALLSPLMGAASGAFAVPEQRFAAVVTLTVTASGVAVFGIGAAFWGLAAGLLVFALEAVAARRRLRRA</sequence>
<accession>A0A2T4JSF0</accession>
<feature type="transmembrane region" description="Helical" evidence="1">
    <location>
        <begin position="110"/>
        <end position="128"/>
    </location>
</feature>
<evidence type="ECO:0000313" key="2">
    <source>
        <dbReference type="EMBL" id="PTE20829.1"/>
    </source>
</evidence>
<name>A0A2T4JSF0_9RHOB</name>
<evidence type="ECO:0000256" key="1">
    <source>
        <dbReference type="SAM" id="Phobius"/>
    </source>
</evidence>
<comment type="caution">
    <text evidence="2">The sequence shown here is derived from an EMBL/GenBank/DDBJ whole genome shotgun (WGS) entry which is preliminary data.</text>
</comment>
<feature type="transmembrane region" description="Helical" evidence="1">
    <location>
        <begin position="281"/>
        <end position="305"/>
    </location>
</feature>
<dbReference type="InterPro" id="IPR004711">
    <property type="entry name" value="Benzoate_Transporter"/>
</dbReference>
<proteinExistence type="predicted"/>
<feature type="transmembrane region" description="Helical" evidence="1">
    <location>
        <begin position="65"/>
        <end position="98"/>
    </location>
</feature>
<dbReference type="RefSeq" id="WP_107664777.1">
    <property type="nucleotide sequence ID" value="NZ_PZKG01000080.1"/>
</dbReference>
<feature type="transmembrane region" description="Helical" evidence="1">
    <location>
        <begin position="164"/>
        <end position="187"/>
    </location>
</feature>
<dbReference type="AlphaFoldDB" id="A0A2T4JSF0"/>